<gene>
    <name evidence="2" type="ORF">CAUJ_LOCUS6008</name>
</gene>
<accession>A0A8S1H2W9</accession>
<keyword evidence="1" id="KW-0732">Signal</keyword>
<proteinExistence type="predicted"/>
<protein>
    <recommendedName>
        <fullName evidence="4">Nematode Specific Peptide family, group B</fullName>
    </recommendedName>
</protein>
<dbReference type="Proteomes" id="UP000835052">
    <property type="component" value="Unassembled WGS sequence"/>
</dbReference>
<evidence type="ECO:0000313" key="2">
    <source>
        <dbReference type="EMBL" id="CAD6190089.1"/>
    </source>
</evidence>
<sequence length="71" mass="7774">MFGKFFILAFCAILAVSQAFYVVPSYYPSVYAYSPYSYIPTVYAWGSNKGQGISENVSRGGASLLNNINKA</sequence>
<name>A0A8S1H2W9_9PELO</name>
<organism evidence="2 3">
    <name type="scientific">Caenorhabditis auriculariae</name>
    <dbReference type="NCBI Taxonomy" id="2777116"/>
    <lineage>
        <taxon>Eukaryota</taxon>
        <taxon>Metazoa</taxon>
        <taxon>Ecdysozoa</taxon>
        <taxon>Nematoda</taxon>
        <taxon>Chromadorea</taxon>
        <taxon>Rhabditida</taxon>
        <taxon>Rhabditina</taxon>
        <taxon>Rhabditomorpha</taxon>
        <taxon>Rhabditoidea</taxon>
        <taxon>Rhabditidae</taxon>
        <taxon>Peloderinae</taxon>
        <taxon>Caenorhabditis</taxon>
    </lineage>
</organism>
<dbReference type="InterPro" id="IPR009924">
    <property type="entry name" value="DUF1459"/>
</dbReference>
<dbReference type="AlphaFoldDB" id="A0A8S1H2W9"/>
<dbReference type="EMBL" id="CAJGYM010000014">
    <property type="protein sequence ID" value="CAD6190089.1"/>
    <property type="molecule type" value="Genomic_DNA"/>
</dbReference>
<evidence type="ECO:0000313" key="3">
    <source>
        <dbReference type="Proteomes" id="UP000835052"/>
    </source>
</evidence>
<feature type="chain" id="PRO_5035803423" description="Nematode Specific Peptide family, group B" evidence="1">
    <location>
        <begin position="20"/>
        <end position="71"/>
    </location>
</feature>
<feature type="signal peptide" evidence="1">
    <location>
        <begin position="1"/>
        <end position="19"/>
    </location>
</feature>
<dbReference type="Pfam" id="PF07312">
    <property type="entry name" value="DUF1459"/>
    <property type="match status" value="1"/>
</dbReference>
<comment type="caution">
    <text evidence="2">The sequence shown here is derived from an EMBL/GenBank/DDBJ whole genome shotgun (WGS) entry which is preliminary data.</text>
</comment>
<reference evidence="2" key="1">
    <citation type="submission" date="2020-10" db="EMBL/GenBank/DDBJ databases">
        <authorList>
            <person name="Kikuchi T."/>
        </authorList>
    </citation>
    <scope>NUCLEOTIDE SEQUENCE</scope>
    <source>
        <strain evidence="2">NKZ352</strain>
    </source>
</reference>
<keyword evidence="3" id="KW-1185">Reference proteome</keyword>
<evidence type="ECO:0008006" key="4">
    <source>
        <dbReference type="Google" id="ProtNLM"/>
    </source>
</evidence>
<evidence type="ECO:0000256" key="1">
    <source>
        <dbReference type="SAM" id="SignalP"/>
    </source>
</evidence>